<dbReference type="SUPFAM" id="SSF46689">
    <property type="entry name" value="Homeodomain-like"/>
    <property type="match status" value="1"/>
</dbReference>
<sequence length="390" mass="46377">MSLGMERKLKLYSLDVKLKAVFAKQEGKRCKEIQKNLKIKNRSQIYQWVEWYEFKGAERLEQSIRGKRKVVEKGINPIKKAIKKQLKTSFKKNRKLYLKIINKYQKEVSLEQLIKWLSISKTSYFRWIKQSLHPRPQSELEKALFQICKQGSYITTDGKRKRRLGYRVVHQKLIDLKFKINSKTVLKLMHQFGLLSQRIQRKPQYYYDLAIQKENNLKNLIQNNYHATRPFEKLCTDITYITFGKNNQKLFVSAMMDLYNREIIGYNISKIADVGFVINTLKAIPTLINPCILHCDRASVYTSKRYQTELKANNLITSFSAKAMPTDNACMEAFWANMKRETIHYEKMQNLGEHQIIEIITDYIEYYNIYRKMKVLNYLSPKEFKIKNIN</sequence>
<dbReference type="InterPro" id="IPR050900">
    <property type="entry name" value="Transposase_IS3/IS150/IS904"/>
</dbReference>
<dbReference type="Gene3D" id="3.30.420.10">
    <property type="entry name" value="Ribonuclease H-like superfamily/Ribonuclease H"/>
    <property type="match status" value="1"/>
</dbReference>
<evidence type="ECO:0000313" key="2">
    <source>
        <dbReference type="EMBL" id="CAM11541.1"/>
    </source>
</evidence>
<evidence type="ECO:0000313" key="3">
    <source>
        <dbReference type="Proteomes" id="UP000008323"/>
    </source>
</evidence>
<organism evidence="2 3">
    <name type="scientific">Phytoplasma australiense</name>
    <dbReference type="NCBI Taxonomy" id="59748"/>
    <lineage>
        <taxon>Bacteria</taxon>
        <taxon>Bacillati</taxon>
        <taxon>Mycoplasmatota</taxon>
        <taxon>Mollicutes</taxon>
        <taxon>Acholeplasmatales</taxon>
        <taxon>Acholeplasmataceae</taxon>
        <taxon>Candidatus Phytoplasma</taxon>
        <taxon>16SrXII (Stolbur group)</taxon>
    </lineage>
</organism>
<protein>
    <submittedName>
        <fullName evidence="2">Putative phage integrase</fullName>
    </submittedName>
</protein>
<dbReference type="GO" id="GO:0015074">
    <property type="term" value="P:DNA integration"/>
    <property type="evidence" value="ECO:0007669"/>
    <property type="project" value="InterPro"/>
</dbReference>
<dbReference type="Proteomes" id="UP000008323">
    <property type="component" value="Chromosome"/>
</dbReference>
<dbReference type="AlphaFoldDB" id="B1V9A9"/>
<dbReference type="EMBL" id="AM422018">
    <property type="protein sequence ID" value="CAM11541.1"/>
    <property type="molecule type" value="Genomic_DNA"/>
</dbReference>
<dbReference type="NCBIfam" id="NF033516">
    <property type="entry name" value="transpos_IS3"/>
    <property type="match status" value="1"/>
</dbReference>
<dbReference type="Pfam" id="PF00665">
    <property type="entry name" value="rve"/>
    <property type="match status" value="1"/>
</dbReference>
<evidence type="ECO:0000259" key="1">
    <source>
        <dbReference type="PROSITE" id="PS50994"/>
    </source>
</evidence>
<dbReference type="InterPro" id="IPR048020">
    <property type="entry name" value="Transpos_IS3"/>
</dbReference>
<dbReference type="KEGG" id="pal:PA0206"/>
<dbReference type="PROSITE" id="PS50994">
    <property type="entry name" value="INTEGRASE"/>
    <property type="match status" value="1"/>
</dbReference>
<dbReference type="eggNOG" id="COG2801">
    <property type="taxonomic scope" value="Bacteria"/>
</dbReference>
<name>B1V9A9_PHYAS</name>
<dbReference type="InterPro" id="IPR036397">
    <property type="entry name" value="RNaseH_sf"/>
</dbReference>
<dbReference type="InterPro" id="IPR012337">
    <property type="entry name" value="RNaseH-like_sf"/>
</dbReference>
<gene>
    <name evidence="2" type="ordered locus">PA0206</name>
</gene>
<feature type="domain" description="Integrase catalytic" evidence="1">
    <location>
        <begin position="226"/>
        <end position="389"/>
    </location>
</feature>
<dbReference type="GO" id="GO:0003676">
    <property type="term" value="F:nucleic acid binding"/>
    <property type="evidence" value="ECO:0007669"/>
    <property type="project" value="InterPro"/>
</dbReference>
<dbReference type="InterPro" id="IPR001584">
    <property type="entry name" value="Integrase_cat-core"/>
</dbReference>
<reference evidence="2 3" key="1">
    <citation type="journal article" date="2008" name="J. Bacteriol.">
        <title>Comparative genome analysis of 'Candidatus Phytoplasma australiense' (subgroup tuf-Australia I; rp-A) and 'Ca. Phytoplasma asteris' strains OY-M and AY-WB.</title>
        <authorList>
            <person name="Tran-Nguyen L.T."/>
            <person name="Kube M."/>
            <person name="Schneider B."/>
            <person name="Reinhardt R."/>
            <person name="Gibb K.S."/>
        </authorList>
    </citation>
    <scope>NUCLEOTIDE SEQUENCE [LARGE SCALE GENOMIC DNA]</scope>
</reference>
<dbReference type="STRING" id="59748.PA0206"/>
<dbReference type="InterPro" id="IPR009057">
    <property type="entry name" value="Homeodomain-like_sf"/>
</dbReference>
<dbReference type="Pfam" id="PF13518">
    <property type="entry name" value="HTH_28"/>
    <property type="match status" value="1"/>
</dbReference>
<dbReference type="SUPFAM" id="SSF53098">
    <property type="entry name" value="Ribonuclease H-like"/>
    <property type="match status" value="1"/>
</dbReference>
<dbReference type="PANTHER" id="PTHR46889">
    <property type="entry name" value="TRANSPOSASE INSF FOR INSERTION SEQUENCE IS3B-RELATED"/>
    <property type="match status" value="1"/>
</dbReference>
<accession>B1V9A9</accession>
<proteinExistence type="predicted"/>
<dbReference type="Pfam" id="PF13333">
    <property type="entry name" value="rve_2"/>
    <property type="match status" value="1"/>
</dbReference>
<dbReference type="PANTHER" id="PTHR46889:SF4">
    <property type="entry name" value="TRANSPOSASE INSO FOR INSERTION SEQUENCE ELEMENT IS911B-RELATED"/>
    <property type="match status" value="1"/>
</dbReference>
<dbReference type="InterPro" id="IPR055247">
    <property type="entry name" value="InsJ-like_HTH"/>
</dbReference>